<dbReference type="PANTHER" id="PTHR43244">
    <property type="match status" value="1"/>
</dbReference>
<accession>A0A4R2JSR1</accession>
<reference evidence="3 4" key="1">
    <citation type="submission" date="2019-03" db="EMBL/GenBank/DDBJ databases">
        <title>Genomic Encyclopedia of Type Strains, Phase IV (KMG-IV): sequencing the most valuable type-strain genomes for metagenomic binning, comparative biology and taxonomic classification.</title>
        <authorList>
            <person name="Goeker M."/>
        </authorList>
    </citation>
    <scope>NUCLEOTIDE SEQUENCE [LARGE SCALE GENOMIC DNA]</scope>
    <source>
        <strain evidence="3 4">DSM 45934</strain>
    </source>
</reference>
<organism evidence="3 4">
    <name type="scientific">Actinocrispum wychmicini</name>
    <dbReference type="NCBI Taxonomy" id="1213861"/>
    <lineage>
        <taxon>Bacteria</taxon>
        <taxon>Bacillati</taxon>
        <taxon>Actinomycetota</taxon>
        <taxon>Actinomycetes</taxon>
        <taxon>Pseudonocardiales</taxon>
        <taxon>Pseudonocardiaceae</taxon>
        <taxon>Actinocrispum</taxon>
    </lineage>
</organism>
<evidence type="ECO:0000259" key="2">
    <source>
        <dbReference type="Pfam" id="PF00296"/>
    </source>
</evidence>
<dbReference type="Gene3D" id="3.20.20.30">
    <property type="entry name" value="Luciferase-like domain"/>
    <property type="match status" value="1"/>
</dbReference>
<dbReference type="InterPro" id="IPR050564">
    <property type="entry name" value="F420-G6PD/mer"/>
</dbReference>
<gene>
    <name evidence="3" type="ORF">EV192_102793</name>
</gene>
<dbReference type="Pfam" id="PF00296">
    <property type="entry name" value="Bac_luciferase"/>
    <property type="match status" value="1"/>
</dbReference>
<dbReference type="EMBL" id="SLWS01000002">
    <property type="protein sequence ID" value="TCO62654.1"/>
    <property type="molecule type" value="Genomic_DNA"/>
</dbReference>
<sequence length="290" mass="31209">MKVRIGVGYGSLAGFTEAVDHAEAVGVDSLWLSEVVFSQQVDPFIGMAHALARTTNLKVGTGVAVLPGRHPVLVAKQLVSLAALTPKRVLPVFGLQPARRPERQAFPVTGNRAAVFDETLRAVRTLLEQDEVTFHGDFWTIEGARLAPKPSKPLDIWLGGSAPAGLTRVGRLADGWLGSFLTPAQAGEARETIKRAADEAGREIEEDHYGMSIAIATDGIPPALAALARERRPDTDPGDVIPTGWGGTRDLVQRYVDAGITKFVIRPTTAPDDFTAFLDEFVTELMPLQN</sequence>
<dbReference type="PANTHER" id="PTHR43244:SF1">
    <property type="entry name" value="5,10-METHYLENETETRAHYDROMETHANOPTERIN REDUCTASE"/>
    <property type="match status" value="1"/>
</dbReference>
<feature type="domain" description="Luciferase-like" evidence="2">
    <location>
        <begin position="11"/>
        <end position="216"/>
    </location>
</feature>
<proteinExistence type="predicted"/>
<dbReference type="NCBIfam" id="TIGR03854">
    <property type="entry name" value="F420_MSMEG_3544"/>
    <property type="match status" value="1"/>
</dbReference>
<dbReference type="Proteomes" id="UP000295680">
    <property type="component" value="Unassembled WGS sequence"/>
</dbReference>
<dbReference type="InterPro" id="IPR022402">
    <property type="entry name" value="F420_OxRdatse_MSMEG3544_pred"/>
</dbReference>
<dbReference type="AlphaFoldDB" id="A0A4R2JSR1"/>
<evidence type="ECO:0000313" key="3">
    <source>
        <dbReference type="EMBL" id="TCO62654.1"/>
    </source>
</evidence>
<evidence type="ECO:0000256" key="1">
    <source>
        <dbReference type="ARBA" id="ARBA00023002"/>
    </source>
</evidence>
<dbReference type="RefSeq" id="WP_132114575.1">
    <property type="nucleotide sequence ID" value="NZ_SLWS01000002.1"/>
</dbReference>
<protein>
    <submittedName>
        <fullName evidence="3">Putative F420-dependent oxidoreductase</fullName>
    </submittedName>
</protein>
<dbReference type="InterPro" id="IPR011251">
    <property type="entry name" value="Luciferase-like_dom"/>
</dbReference>
<dbReference type="GO" id="GO:0016705">
    <property type="term" value="F:oxidoreductase activity, acting on paired donors, with incorporation or reduction of molecular oxygen"/>
    <property type="evidence" value="ECO:0007669"/>
    <property type="project" value="InterPro"/>
</dbReference>
<dbReference type="OrthoDB" id="3773796at2"/>
<dbReference type="InterPro" id="IPR036661">
    <property type="entry name" value="Luciferase-like_sf"/>
</dbReference>
<keyword evidence="1" id="KW-0560">Oxidoreductase</keyword>
<name>A0A4R2JSR1_9PSEU</name>
<keyword evidence="4" id="KW-1185">Reference proteome</keyword>
<dbReference type="SUPFAM" id="SSF51679">
    <property type="entry name" value="Bacterial luciferase-like"/>
    <property type="match status" value="1"/>
</dbReference>
<comment type="caution">
    <text evidence="3">The sequence shown here is derived from an EMBL/GenBank/DDBJ whole genome shotgun (WGS) entry which is preliminary data.</text>
</comment>
<evidence type="ECO:0000313" key="4">
    <source>
        <dbReference type="Proteomes" id="UP000295680"/>
    </source>
</evidence>